<gene>
    <name evidence="2" type="ORF">PYCCODRAFT_422613</name>
</gene>
<evidence type="ECO:0000313" key="3">
    <source>
        <dbReference type="Proteomes" id="UP000193067"/>
    </source>
</evidence>
<organism evidence="2 3">
    <name type="scientific">Trametes coccinea (strain BRFM310)</name>
    <name type="common">Pycnoporus coccineus</name>
    <dbReference type="NCBI Taxonomy" id="1353009"/>
    <lineage>
        <taxon>Eukaryota</taxon>
        <taxon>Fungi</taxon>
        <taxon>Dikarya</taxon>
        <taxon>Basidiomycota</taxon>
        <taxon>Agaricomycotina</taxon>
        <taxon>Agaricomycetes</taxon>
        <taxon>Polyporales</taxon>
        <taxon>Polyporaceae</taxon>
        <taxon>Trametes</taxon>
    </lineage>
</organism>
<dbReference type="EMBL" id="KZ084106">
    <property type="protein sequence ID" value="OSD02269.1"/>
    <property type="molecule type" value="Genomic_DNA"/>
</dbReference>
<evidence type="ECO:0000256" key="1">
    <source>
        <dbReference type="SAM" id="MobiDB-lite"/>
    </source>
</evidence>
<keyword evidence="3" id="KW-1185">Reference proteome</keyword>
<evidence type="ECO:0000313" key="2">
    <source>
        <dbReference type="EMBL" id="OSD02269.1"/>
    </source>
</evidence>
<accession>A0A1Y2IMC4</accession>
<dbReference type="AlphaFoldDB" id="A0A1Y2IMC4"/>
<feature type="region of interest" description="Disordered" evidence="1">
    <location>
        <begin position="1"/>
        <end position="62"/>
    </location>
</feature>
<sequence length="205" mass="22727">MRIGSHAVPSYPGQRSSLPRPRHRPQQGSPSYHSRCSEQMAKGERARHVPRPPGVEEKSGEGLKRPCCCRRWMLAIPSFQIRLLDGFPQVQAICPTCPPCSGALRSFAIEYKAQRSIDRIMAFHPGKCEPTTATAWPGQPAVQAKVELLVLGFAPRSVCDTASHCALWFSVNLRFGTPSRPGQGRRGEYKCRTSRTFSLQLPESA</sequence>
<reference evidence="2 3" key="1">
    <citation type="journal article" date="2015" name="Biotechnol. Biofuels">
        <title>Enhanced degradation of softwood versus hardwood by the white-rot fungus Pycnoporus coccineus.</title>
        <authorList>
            <person name="Couturier M."/>
            <person name="Navarro D."/>
            <person name="Chevret D."/>
            <person name="Henrissat B."/>
            <person name="Piumi F."/>
            <person name="Ruiz-Duenas F.J."/>
            <person name="Martinez A.T."/>
            <person name="Grigoriev I.V."/>
            <person name="Riley R."/>
            <person name="Lipzen A."/>
            <person name="Berrin J.G."/>
            <person name="Master E.R."/>
            <person name="Rosso M.N."/>
        </authorList>
    </citation>
    <scope>NUCLEOTIDE SEQUENCE [LARGE SCALE GENOMIC DNA]</scope>
    <source>
        <strain evidence="2 3">BRFM310</strain>
    </source>
</reference>
<dbReference type="Proteomes" id="UP000193067">
    <property type="component" value="Unassembled WGS sequence"/>
</dbReference>
<protein>
    <submittedName>
        <fullName evidence="2">Uncharacterized protein</fullName>
    </submittedName>
</protein>
<proteinExistence type="predicted"/>
<name>A0A1Y2IMC4_TRAC3</name>